<evidence type="ECO:0000313" key="1">
    <source>
        <dbReference type="EMBL" id="REG06988.1"/>
    </source>
</evidence>
<dbReference type="Gene3D" id="3.20.170.20">
    <property type="entry name" value="Protein of unknown function DUF952"/>
    <property type="match status" value="1"/>
</dbReference>
<reference evidence="1 2" key="1">
    <citation type="submission" date="2018-08" db="EMBL/GenBank/DDBJ databases">
        <title>Genomic Encyclopedia of Type Strains, Phase IV (KMG-IV): sequencing the most valuable type-strain genomes for metagenomic binning, comparative biology and taxonomic classification.</title>
        <authorList>
            <person name="Goeker M."/>
        </authorList>
    </citation>
    <scope>NUCLEOTIDE SEQUENCE [LARGE SCALE GENOMIC DNA]</scope>
    <source>
        <strain evidence="1 2">DSM 23923</strain>
    </source>
</reference>
<dbReference type="SUPFAM" id="SSF56399">
    <property type="entry name" value="ADP-ribosylation"/>
    <property type="match status" value="1"/>
</dbReference>
<sequence length="101" mass="11405">MIILHITDKASWAKAQQEGIYRGDSLEREGFIHCCQAFQVDQVLTDWFKDTTDLLILEIDTDALQAELVNENLEGGKDLFPHIYGPLNLEAVVTAREVTSQ</sequence>
<dbReference type="Pfam" id="PF06108">
    <property type="entry name" value="DUF952"/>
    <property type="match status" value="1"/>
</dbReference>
<organism evidence="1 2">
    <name type="scientific">Pelolinea submarina</name>
    <dbReference type="NCBI Taxonomy" id="913107"/>
    <lineage>
        <taxon>Bacteria</taxon>
        <taxon>Bacillati</taxon>
        <taxon>Chloroflexota</taxon>
        <taxon>Anaerolineae</taxon>
        <taxon>Anaerolineales</taxon>
        <taxon>Anaerolineaceae</taxon>
        <taxon>Pelolinea</taxon>
    </lineage>
</organism>
<protein>
    <submittedName>
        <fullName evidence="1">Uncharacterized protein (DUF952 family)</fullName>
    </submittedName>
</protein>
<proteinExistence type="predicted"/>
<dbReference type="RefSeq" id="WP_116225470.1">
    <property type="nucleotide sequence ID" value="NZ_AP018437.1"/>
</dbReference>
<dbReference type="Proteomes" id="UP000256388">
    <property type="component" value="Unassembled WGS sequence"/>
</dbReference>
<evidence type="ECO:0000313" key="2">
    <source>
        <dbReference type="Proteomes" id="UP000256388"/>
    </source>
</evidence>
<accession>A0A347ZVG0</accession>
<name>A0A347ZVG0_9CHLR</name>
<comment type="caution">
    <text evidence="1">The sequence shown here is derived from an EMBL/GenBank/DDBJ whole genome shotgun (WGS) entry which is preliminary data.</text>
</comment>
<dbReference type="InterPro" id="IPR009297">
    <property type="entry name" value="DUF952"/>
</dbReference>
<dbReference type="PANTHER" id="PTHR34129:SF1">
    <property type="entry name" value="DUF952 DOMAIN-CONTAINING PROTEIN"/>
    <property type="match status" value="1"/>
</dbReference>
<dbReference type="EMBL" id="QUMS01000003">
    <property type="protein sequence ID" value="REG06988.1"/>
    <property type="molecule type" value="Genomic_DNA"/>
</dbReference>
<dbReference type="PANTHER" id="PTHR34129">
    <property type="entry name" value="BLR1139 PROTEIN"/>
    <property type="match status" value="1"/>
</dbReference>
<gene>
    <name evidence="1" type="ORF">DFR64_2190</name>
</gene>
<dbReference type="OrthoDB" id="5638018at2"/>
<keyword evidence="2" id="KW-1185">Reference proteome</keyword>
<dbReference type="AlphaFoldDB" id="A0A347ZVG0"/>